<evidence type="ECO:0000313" key="15">
    <source>
        <dbReference type="Ensembl" id="ENSCCNP00000016772.1"/>
    </source>
</evidence>
<evidence type="ECO:0000256" key="5">
    <source>
        <dbReference type="ARBA" id="ARBA00022507"/>
    </source>
</evidence>
<evidence type="ECO:0000256" key="3">
    <source>
        <dbReference type="ARBA" id="ARBA00010663"/>
    </source>
</evidence>
<evidence type="ECO:0000256" key="10">
    <source>
        <dbReference type="ARBA" id="ARBA00023170"/>
    </source>
</evidence>
<evidence type="ECO:0000256" key="12">
    <source>
        <dbReference type="ARBA" id="ARBA00023224"/>
    </source>
</evidence>
<name>A0A8C0WUD4_CASCN</name>
<reference evidence="15" key="1">
    <citation type="submission" date="2023-09" db="UniProtKB">
        <authorList>
            <consortium name="Ensembl"/>
        </authorList>
    </citation>
    <scope>IDENTIFICATION</scope>
</reference>
<proteinExistence type="inferred from homology"/>
<gene>
    <name evidence="15" type="primary">LOC109702823</name>
</gene>
<feature type="transmembrane region" description="Helical" evidence="13">
    <location>
        <begin position="45"/>
        <end position="65"/>
    </location>
</feature>
<evidence type="ECO:0000256" key="1">
    <source>
        <dbReference type="ARBA" id="ARBA00003878"/>
    </source>
</evidence>
<dbReference type="PROSITE" id="PS50262">
    <property type="entry name" value="G_PROTEIN_RECEP_F1_2"/>
    <property type="match status" value="1"/>
</dbReference>
<dbReference type="Gene3D" id="1.20.1070.10">
    <property type="entry name" value="Rhodopsin 7-helix transmembrane proteins"/>
    <property type="match status" value="1"/>
</dbReference>
<keyword evidence="10 13" id="KW-0675">Receptor</keyword>
<keyword evidence="6 13" id="KW-0812">Transmembrane</keyword>
<dbReference type="FunFam" id="1.20.1070.10:FF:000033">
    <property type="entry name" value="Vomeronasal type-1 receptor"/>
    <property type="match status" value="1"/>
</dbReference>
<keyword evidence="4 13" id="KW-1003">Cell membrane</keyword>
<sequence>IMFASDLTFGFFLLSEISFGLTGNLLFFALHMYTILFQHHLRKPIDVIFTHLALVNVLTIMFRLIPDTMSSFRGGHLFNDVGCKTVLYIYRVTWNLSICTTALLSTFQAITISPSNSKWAWLKCKLPSCIFPSFLFFWIINMLIYIQVIETVIASSNSSLVVSGYSQEYCKANGINQLSYVILSAMIVHDVLFVVLMMETSLYMVHLLCRHHRKAQHVHSNRLSSQPSPENKATHSILFLVSCFVFFYFSNNFITFYLLFGPEKTLGFERITGILASGYPTICPFVLIKNIKITWTFFSISDTKFVFSQRGLSG</sequence>
<dbReference type="GO" id="GO:0019236">
    <property type="term" value="P:response to pheromone"/>
    <property type="evidence" value="ECO:0007669"/>
    <property type="project" value="UniProtKB-KW"/>
</dbReference>
<evidence type="ECO:0000256" key="8">
    <source>
        <dbReference type="ARBA" id="ARBA00023040"/>
    </source>
</evidence>
<keyword evidence="5 13" id="KW-0589">Pheromone response</keyword>
<keyword evidence="8 13" id="KW-0297">G-protein coupled receptor</keyword>
<protein>
    <recommendedName>
        <fullName evidence="13">Vomeronasal type-1 receptor</fullName>
    </recommendedName>
</protein>
<evidence type="ECO:0000256" key="6">
    <source>
        <dbReference type="ARBA" id="ARBA00022692"/>
    </source>
</evidence>
<feature type="transmembrane region" description="Helical" evidence="13">
    <location>
        <begin position="271"/>
        <end position="288"/>
    </location>
</feature>
<dbReference type="Pfam" id="PF03402">
    <property type="entry name" value="V1R"/>
    <property type="match status" value="1"/>
</dbReference>
<dbReference type="GO" id="GO:0007606">
    <property type="term" value="P:sensory perception of chemical stimulus"/>
    <property type="evidence" value="ECO:0007669"/>
    <property type="project" value="UniProtKB-ARBA"/>
</dbReference>
<dbReference type="GO" id="GO:0005886">
    <property type="term" value="C:plasma membrane"/>
    <property type="evidence" value="ECO:0007669"/>
    <property type="project" value="UniProtKB-SubCell"/>
</dbReference>
<keyword evidence="11" id="KW-0325">Glycoprotein</keyword>
<evidence type="ECO:0000259" key="14">
    <source>
        <dbReference type="PROSITE" id="PS50262"/>
    </source>
</evidence>
<feature type="transmembrane region" description="Helical" evidence="13">
    <location>
        <begin position="237"/>
        <end position="259"/>
    </location>
</feature>
<dbReference type="GO" id="GO:0016503">
    <property type="term" value="F:pheromone receptor activity"/>
    <property type="evidence" value="ECO:0007669"/>
    <property type="project" value="InterPro"/>
</dbReference>
<keyword evidence="12 13" id="KW-0807">Transducer</keyword>
<feature type="transmembrane region" description="Helical" evidence="13">
    <location>
        <begin position="128"/>
        <end position="149"/>
    </location>
</feature>
<dbReference type="InterPro" id="IPR004072">
    <property type="entry name" value="Vmron_rcpt_1"/>
</dbReference>
<evidence type="ECO:0000256" key="9">
    <source>
        <dbReference type="ARBA" id="ARBA00023136"/>
    </source>
</evidence>
<keyword evidence="7 13" id="KW-1133">Transmembrane helix</keyword>
<dbReference type="PRINTS" id="PR01534">
    <property type="entry name" value="VOMERONASL1R"/>
</dbReference>
<dbReference type="PANTHER" id="PTHR24062">
    <property type="entry name" value="VOMERONASAL TYPE-1 RECEPTOR"/>
    <property type="match status" value="1"/>
</dbReference>
<dbReference type="Ensembl" id="ENSCCNT00000021830.1">
    <property type="protein sequence ID" value="ENSCCNP00000016772.1"/>
    <property type="gene ID" value="ENSCCNG00000017058.1"/>
</dbReference>
<dbReference type="AlphaFoldDB" id="A0A8C0WUD4"/>
<feature type="transmembrane region" description="Helical" evidence="13">
    <location>
        <begin position="181"/>
        <end position="205"/>
    </location>
</feature>
<evidence type="ECO:0000256" key="13">
    <source>
        <dbReference type="RuleBase" id="RU364061"/>
    </source>
</evidence>
<feature type="transmembrane region" description="Helical" evidence="13">
    <location>
        <begin position="12"/>
        <end position="33"/>
    </location>
</feature>
<organism evidence="15">
    <name type="scientific">Castor canadensis</name>
    <name type="common">American beaver</name>
    <dbReference type="NCBI Taxonomy" id="51338"/>
    <lineage>
        <taxon>Eukaryota</taxon>
        <taxon>Metazoa</taxon>
        <taxon>Chordata</taxon>
        <taxon>Craniata</taxon>
        <taxon>Vertebrata</taxon>
        <taxon>Euteleostomi</taxon>
        <taxon>Mammalia</taxon>
        <taxon>Eutheria</taxon>
        <taxon>Euarchontoglires</taxon>
        <taxon>Glires</taxon>
        <taxon>Rodentia</taxon>
        <taxon>Castorimorpha</taxon>
        <taxon>Castoridae</taxon>
        <taxon>Castor</taxon>
    </lineage>
</organism>
<evidence type="ECO:0000256" key="11">
    <source>
        <dbReference type="ARBA" id="ARBA00023180"/>
    </source>
</evidence>
<comment type="subcellular location">
    <subcellularLocation>
        <location evidence="2 13">Cell membrane</location>
        <topology evidence="2 13">Multi-pass membrane protein</topology>
    </subcellularLocation>
</comment>
<comment type="similarity">
    <text evidence="3 13">Belongs to the G-protein coupled receptor 1 family.</text>
</comment>
<feature type="domain" description="G-protein coupled receptors family 1 profile" evidence="14">
    <location>
        <begin position="23"/>
        <end position="287"/>
    </location>
</feature>
<dbReference type="InterPro" id="IPR017452">
    <property type="entry name" value="GPCR_Rhodpsn_7TM"/>
</dbReference>
<comment type="function">
    <text evidence="1">Putative pheromone receptor.</text>
</comment>
<dbReference type="SUPFAM" id="SSF81321">
    <property type="entry name" value="Family A G protein-coupled receptor-like"/>
    <property type="match status" value="1"/>
</dbReference>
<evidence type="ECO:0000256" key="7">
    <source>
        <dbReference type="ARBA" id="ARBA00022989"/>
    </source>
</evidence>
<evidence type="ECO:0000256" key="2">
    <source>
        <dbReference type="ARBA" id="ARBA00004651"/>
    </source>
</evidence>
<evidence type="ECO:0000256" key="4">
    <source>
        <dbReference type="ARBA" id="ARBA00022475"/>
    </source>
</evidence>
<accession>A0A8C0WUD4</accession>
<keyword evidence="9 13" id="KW-0472">Membrane</keyword>
<feature type="transmembrane region" description="Helical" evidence="13">
    <location>
        <begin position="85"/>
        <end position="107"/>
    </location>
</feature>